<name>A0A6B0U2Y1_IXORI</name>
<reference evidence="1" key="1">
    <citation type="submission" date="2019-12" db="EMBL/GenBank/DDBJ databases">
        <title>An insight into the sialome of adult female Ixodes ricinus ticks feeding for 6 days.</title>
        <authorList>
            <person name="Perner J."/>
            <person name="Ribeiro J.M.C."/>
        </authorList>
    </citation>
    <scope>NUCLEOTIDE SEQUENCE</scope>
    <source>
        <strain evidence="1">Semi-engorged</strain>
        <tissue evidence="1">Salivary glands</tissue>
    </source>
</reference>
<organism evidence="1">
    <name type="scientific">Ixodes ricinus</name>
    <name type="common">Common tick</name>
    <name type="synonym">Acarus ricinus</name>
    <dbReference type="NCBI Taxonomy" id="34613"/>
    <lineage>
        <taxon>Eukaryota</taxon>
        <taxon>Metazoa</taxon>
        <taxon>Ecdysozoa</taxon>
        <taxon>Arthropoda</taxon>
        <taxon>Chelicerata</taxon>
        <taxon>Arachnida</taxon>
        <taxon>Acari</taxon>
        <taxon>Parasitiformes</taxon>
        <taxon>Ixodida</taxon>
        <taxon>Ixodoidea</taxon>
        <taxon>Ixodidae</taxon>
        <taxon>Ixodinae</taxon>
        <taxon>Ixodes</taxon>
    </lineage>
</organism>
<sequence length="76" mass="8097">MGSGGACAGICCACICCPMMAFSSVMVTCLARSTAAATCCWCSWDRNGRIWAMMAFRRLAISVCLCISTFSPYDIS</sequence>
<proteinExistence type="predicted"/>
<dbReference type="AlphaFoldDB" id="A0A6B0U2Y1"/>
<evidence type="ECO:0000313" key="1">
    <source>
        <dbReference type="EMBL" id="MXU83547.1"/>
    </source>
</evidence>
<accession>A0A6B0U2Y1</accession>
<protein>
    <submittedName>
        <fullName evidence="1">Putative secreted protein</fullName>
    </submittedName>
</protein>
<dbReference type="EMBL" id="GIFC01001464">
    <property type="protein sequence ID" value="MXU83547.1"/>
    <property type="molecule type" value="Transcribed_RNA"/>
</dbReference>